<reference evidence="1 3" key="1">
    <citation type="submission" date="2018-06" db="EMBL/GenBank/DDBJ databases">
        <title>Comparative genomics of rhizobia nodulating Arachis hypogaea in China.</title>
        <authorList>
            <person name="Li Y."/>
        </authorList>
    </citation>
    <scope>NUCLEOTIDE SEQUENCE [LARGE SCALE GENOMIC DNA]</scope>
    <source>
        <strain evidence="1 3">CCBAU 51670</strain>
    </source>
</reference>
<dbReference type="EMBL" id="RDQZ01000040">
    <property type="protein sequence ID" value="RXH07322.1"/>
    <property type="molecule type" value="Genomic_DNA"/>
</dbReference>
<dbReference type="AlphaFoldDB" id="A0AAE5WYA4"/>
<dbReference type="Proteomes" id="UP000288972">
    <property type="component" value="Chromosome"/>
</dbReference>
<sequence>MALLAAGATPDLAHLSAYCRGRTDDPLACDGIDTNDTSHVILGQTADVLPAKALVLMDPFGAPFDRDALTAVQMPALLYRAEHSELAAAGNIFALAAALPRPPRQETVPGGHFVFIDPCPPALVKEVPVFCKDAEGVDRAAIHRRIEAEVADFLRNNL</sequence>
<evidence type="ECO:0000313" key="4">
    <source>
        <dbReference type="Proteomes" id="UP000290401"/>
    </source>
</evidence>
<evidence type="ECO:0000313" key="2">
    <source>
        <dbReference type="EMBL" id="RXH07322.1"/>
    </source>
</evidence>
<keyword evidence="4" id="KW-1185">Reference proteome</keyword>
<name>A0AAE5WYA4_9BRAD</name>
<evidence type="ECO:0000313" key="3">
    <source>
        <dbReference type="Proteomes" id="UP000288972"/>
    </source>
</evidence>
<protein>
    <submittedName>
        <fullName evidence="1">Uncharacterized protein</fullName>
    </submittedName>
</protein>
<dbReference type="Proteomes" id="UP000290401">
    <property type="component" value="Unassembled WGS sequence"/>
</dbReference>
<accession>A0AAE5WYA4</accession>
<dbReference type="KEGG" id="bgz:XH91_08035"/>
<evidence type="ECO:0000313" key="1">
    <source>
        <dbReference type="EMBL" id="QAU45306.1"/>
    </source>
</evidence>
<dbReference type="EMBL" id="CP030053">
    <property type="protein sequence ID" value="QAU45306.1"/>
    <property type="molecule type" value="Genomic_DNA"/>
</dbReference>
<reference evidence="2 4" key="2">
    <citation type="submission" date="2018-10" db="EMBL/GenBank/DDBJ databases">
        <title>Bradyrhizobium sp. nov., effective nodules isolated from peanut in China.</title>
        <authorList>
            <person name="Li Y."/>
        </authorList>
    </citation>
    <scope>NUCLEOTIDE SEQUENCE [LARGE SCALE GENOMIC DNA]</scope>
    <source>
        <strain evidence="2 4">CCBAU 53426</strain>
    </source>
</reference>
<dbReference type="SUPFAM" id="SSF53474">
    <property type="entry name" value="alpha/beta-Hydrolases"/>
    <property type="match status" value="1"/>
</dbReference>
<dbReference type="Gene3D" id="3.40.50.1820">
    <property type="entry name" value="alpha/beta hydrolase"/>
    <property type="match status" value="1"/>
</dbReference>
<gene>
    <name evidence="2" type="ORF">EAS56_33090</name>
    <name evidence="1" type="ORF">XH91_08035</name>
</gene>
<dbReference type="InterPro" id="IPR029058">
    <property type="entry name" value="AB_hydrolase_fold"/>
</dbReference>
<proteinExistence type="predicted"/>
<organism evidence="1 3">
    <name type="scientific">Bradyrhizobium guangzhouense</name>
    <dbReference type="NCBI Taxonomy" id="1325095"/>
    <lineage>
        <taxon>Bacteria</taxon>
        <taxon>Pseudomonadati</taxon>
        <taxon>Pseudomonadota</taxon>
        <taxon>Alphaproteobacteria</taxon>
        <taxon>Hyphomicrobiales</taxon>
        <taxon>Nitrobacteraceae</taxon>
        <taxon>Bradyrhizobium</taxon>
    </lineage>
</organism>